<proteinExistence type="inferred from homology"/>
<feature type="compositionally biased region" description="Acidic residues" evidence="4">
    <location>
        <begin position="158"/>
        <end position="168"/>
    </location>
</feature>
<feature type="region of interest" description="Disordered" evidence="4">
    <location>
        <begin position="101"/>
        <end position="168"/>
    </location>
</feature>
<dbReference type="CDD" id="cd04496">
    <property type="entry name" value="SSB_OBF"/>
    <property type="match status" value="1"/>
</dbReference>
<dbReference type="InterPro" id="IPR011344">
    <property type="entry name" value="ssDNA-bd"/>
</dbReference>
<dbReference type="PROSITE" id="PS50935">
    <property type="entry name" value="SSB"/>
    <property type="match status" value="1"/>
</dbReference>
<dbReference type="SUPFAM" id="SSF50249">
    <property type="entry name" value="Nucleic acid-binding proteins"/>
    <property type="match status" value="1"/>
</dbReference>
<accession>A0A9D1FCU1</accession>
<keyword evidence="1 2" id="KW-0238">DNA-binding</keyword>
<evidence type="ECO:0000256" key="1">
    <source>
        <dbReference type="ARBA" id="ARBA00023125"/>
    </source>
</evidence>
<dbReference type="InterPro" id="IPR012340">
    <property type="entry name" value="NA-bd_OB-fold"/>
</dbReference>
<evidence type="ECO:0000256" key="2">
    <source>
        <dbReference type="HAMAP-Rule" id="MF_00984"/>
    </source>
</evidence>
<evidence type="ECO:0000313" key="6">
    <source>
        <dbReference type="Proteomes" id="UP000824001"/>
    </source>
</evidence>
<dbReference type="GO" id="GO:0006260">
    <property type="term" value="P:DNA replication"/>
    <property type="evidence" value="ECO:0007669"/>
    <property type="project" value="InterPro"/>
</dbReference>
<feature type="compositionally biased region" description="Gly residues" evidence="4">
    <location>
        <begin position="123"/>
        <end position="140"/>
    </location>
</feature>
<comment type="caution">
    <text evidence="5">The sequence shown here is derived from an EMBL/GenBank/DDBJ whole genome shotgun (WGS) entry which is preliminary data.</text>
</comment>
<dbReference type="Proteomes" id="UP000824001">
    <property type="component" value="Unassembled WGS sequence"/>
</dbReference>
<sequence>MLNHIVLMGRLTRDPDLRYTQSQIPVASFRIAVERDYGRSGEEKQTDFIDIVAWRQTGEFVSKYFHKGSMIVVSGRLQMRDWQDKDGNRRTSAEVVADNVYFGESARRDGGDRSDSYGDRQSGYGGGNYGGNSYGSGRGGYQQPRQQSAPAPSSPFSELDDGDGELPF</sequence>
<dbReference type="PANTHER" id="PTHR10302">
    <property type="entry name" value="SINGLE-STRANDED DNA-BINDING PROTEIN"/>
    <property type="match status" value="1"/>
</dbReference>
<organism evidence="5 6">
    <name type="scientific">Candidatus Scatomorpha merdipullorum</name>
    <dbReference type="NCBI Taxonomy" id="2840927"/>
    <lineage>
        <taxon>Bacteria</taxon>
        <taxon>Bacillati</taxon>
        <taxon>Bacillota</taxon>
        <taxon>Clostridia</taxon>
        <taxon>Eubacteriales</taxon>
        <taxon>Candidatus Scatomorpha</taxon>
    </lineage>
</organism>
<reference evidence="5" key="1">
    <citation type="submission" date="2020-10" db="EMBL/GenBank/DDBJ databases">
        <authorList>
            <person name="Gilroy R."/>
        </authorList>
    </citation>
    <scope>NUCLEOTIDE SEQUENCE</scope>
    <source>
        <strain evidence="5">ChiHjej10B9-9673</strain>
    </source>
</reference>
<comment type="caution">
    <text evidence="2">Lacks conserved residue(s) required for the propagation of feature annotation.</text>
</comment>
<dbReference type="Gene3D" id="2.40.50.140">
    <property type="entry name" value="Nucleic acid-binding proteins"/>
    <property type="match status" value="1"/>
</dbReference>
<dbReference type="PANTHER" id="PTHR10302:SF27">
    <property type="entry name" value="SINGLE-STRANDED DNA-BINDING PROTEIN"/>
    <property type="match status" value="1"/>
</dbReference>
<dbReference type="AlphaFoldDB" id="A0A9D1FCU1"/>
<comment type="subunit">
    <text evidence="2">Homotetramer.</text>
</comment>
<feature type="compositionally biased region" description="Basic and acidic residues" evidence="4">
    <location>
        <begin position="105"/>
        <end position="118"/>
    </location>
</feature>
<name>A0A9D1FCU1_9FIRM</name>
<dbReference type="InterPro" id="IPR000424">
    <property type="entry name" value="Primosome_PriB/ssb"/>
</dbReference>
<reference evidence="5" key="2">
    <citation type="journal article" date="2021" name="PeerJ">
        <title>Extensive microbial diversity within the chicken gut microbiome revealed by metagenomics and culture.</title>
        <authorList>
            <person name="Gilroy R."/>
            <person name="Ravi A."/>
            <person name="Getino M."/>
            <person name="Pursley I."/>
            <person name="Horton D.L."/>
            <person name="Alikhan N.F."/>
            <person name="Baker D."/>
            <person name="Gharbi K."/>
            <person name="Hall N."/>
            <person name="Watson M."/>
            <person name="Adriaenssens E.M."/>
            <person name="Foster-Nyarko E."/>
            <person name="Jarju S."/>
            <person name="Secka A."/>
            <person name="Antonio M."/>
            <person name="Oren A."/>
            <person name="Chaudhuri R.R."/>
            <person name="La Ragione R."/>
            <person name="Hildebrand F."/>
            <person name="Pallen M.J."/>
        </authorList>
    </citation>
    <scope>NUCLEOTIDE SEQUENCE</scope>
    <source>
        <strain evidence="5">ChiHjej10B9-9673</strain>
    </source>
</reference>
<evidence type="ECO:0000313" key="5">
    <source>
        <dbReference type="EMBL" id="HIS66657.1"/>
    </source>
</evidence>
<dbReference type="GO" id="GO:0003697">
    <property type="term" value="F:single-stranded DNA binding"/>
    <property type="evidence" value="ECO:0007669"/>
    <property type="project" value="UniProtKB-UniRule"/>
</dbReference>
<dbReference type="EMBL" id="DVJK01000105">
    <property type="protein sequence ID" value="HIS66657.1"/>
    <property type="molecule type" value="Genomic_DNA"/>
</dbReference>
<feature type="compositionally biased region" description="Low complexity" evidence="4">
    <location>
        <begin position="141"/>
        <end position="157"/>
    </location>
</feature>
<dbReference type="HAMAP" id="MF_00984">
    <property type="entry name" value="SSB"/>
    <property type="match status" value="1"/>
</dbReference>
<dbReference type="NCBIfam" id="TIGR00621">
    <property type="entry name" value="ssb"/>
    <property type="match status" value="1"/>
</dbReference>
<evidence type="ECO:0000256" key="3">
    <source>
        <dbReference type="RuleBase" id="RU000524"/>
    </source>
</evidence>
<evidence type="ECO:0000256" key="4">
    <source>
        <dbReference type="SAM" id="MobiDB-lite"/>
    </source>
</evidence>
<gene>
    <name evidence="5" type="ORF">IAC18_03725</name>
</gene>
<dbReference type="Pfam" id="PF00436">
    <property type="entry name" value="SSB"/>
    <property type="match status" value="1"/>
</dbReference>
<protein>
    <recommendedName>
        <fullName evidence="2 3">Single-stranded DNA-binding protein</fullName>
        <shortName evidence="2">SSB</shortName>
    </recommendedName>
</protein>
<dbReference type="GO" id="GO:0009295">
    <property type="term" value="C:nucleoid"/>
    <property type="evidence" value="ECO:0007669"/>
    <property type="project" value="TreeGrafter"/>
</dbReference>